<dbReference type="OrthoDB" id="3330430at2759"/>
<keyword evidence="2" id="KW-1185">Reference proteome</keyword>
<proteinExistence type="predicted"/>
<evidence type="ECO:0000313" key="1">
    <source>
        <dbReference type="EMBL" id="KAH8075843.1"/>
    </source>
</evidence>
<dbReference type="Proteomes" id="UP000813824">
    <property type="component" value="Unassembled WGS sequence"/>
</dbReference>
<evidence type="ECO:0000313" key="2">
    <source>
        <dbReference type="Proteomes" id="UP000813824"/>
    </source>
</evidence>
<protein>
    <submittedName>
        <fullName evidence="1">Uncharacterized protein</fullName>
    </submittedName>
</protein>
<accession>A0A8K0UCN9</accession>
<gene>
    <name evidence="1" type="ORF">BXZ70DRAFT_1013113</name>
</gene>
<reference evidence="1" key="1">
    <citation type="journal article" date="2021" name="New Phytol.">
        <title>Evolutionary innovations through gain and loss of genes in the ectomycorrhizal Boletales.</title>
        <authorList>
            <person name="Wu G."/>
            <person name="Miyauchi S."/>
            <person name="Morin E."/>
            <person name="Kuo A."/>
            <person name="Drula E."/>
            <person name="Varga T."/>
            <person name="Kohler A."/>
            <person name="Feng B."/>
            <person name="Cao Y."/>
            <person name="Lipzen A."/>
            <person name="Daum C."/>
            <person name="Hundley H."/>
            <person name="Pangilinan J."/>
            <person name="Johnson J."/>
            <person name="Barry K."/>
            <person name="LaButti K."/>
            <person name="Ng V."/>
            <person name="Ahrendt S."/>
            <person name="Min B."/>
            <person name="Choi I.G."/>
            <person name="Park H."/>
            <person name="Plett J.M."/>
            <person name="Magnuson J."/>
            <person name="Spatafora J.W."/>
            <person name="Nagy L.G."/>
            <person name="Henrissat B."/>
            <person name="Grigoriev I.V."/>
            <person name="Yang Z.L."/>
            <person name="Xu J."/>
            <person name="Martin F.M."/>
        </authorList>
    </citation>
    <scope>NUCLEOTIDE SEQUENCE</scope>
    <source>
        <strain evidence="1">KKN 215</strain>
    </source>
</reference>
<dbReference type="EMBL" id="JAEVFJ010000069">
    <property type="protein sequence ID" value="KAH8075843.1"/>
    <property type="molecule type" value="Genomic_DNA"/>
</dbReference>
<organism evidence="1 2">
    <name type="scientific">Cristinia sonorae</name>
    <dbReference type="NCBI Taxonomy" id="1940300"/>
    <lineage>
        <taxon>Eukaryota</taxon>
        <taxon>Fungi</taxon>
        <taxon>Dikarya</taxon>
        <taxon>Basidiomycota</taxon>
        <taxon>Agaricomycotina</taxon>
        <taxon>Agaricomycetes</taxon>
        <taxon>Agaricomycetidae</taxon>
        <taxon>Agaricales</taxon>
        <taxon>Pleurotineae</taxon>
        <taxon>Stephanosporaceae</taxon>
        <taxon>Cristinia</taxon>
    </lineage>
</organism>
<dbReference type="AlphaFoldDB" id="A0A8K0UCN9"/>
<name>A0A8K0UCN9_9AGAR</name>
<comment type="caution">
    <text evidence="1">The sequence shown here is derived from an EMBL/GenBank/DDBJ whole genome shotgun (WGS) entry which is preliminary data.</text>
</comment>
<sequence length="299" mass="33784">MLLCPSSWPTHYWATASSSSSSLSRIGPERNTDYSLSDVEMDATPGHGLFSLDMNVNERGCSVARMTWTGPVNATGREQQLRSLTGVSDRISISPPSLASLPKNGVQTNTMSDAENERYLELLLADKYDPEYPVVDFVKAVWGFDFTDIPTRRGGYSLPRLACAEYQEGAYKVRRDGKSQKTKGKSLPKALERDAYQPFMDIMDHLTKQVRQAFKLCEDDERVKLVNMKDHFMGGDNVKARPDLLWTWKDDKGAVKQTWGMTGLAGEMQKEEMKVTQIDLKIHKERLRVRSAQESSIYL</sequence>